<proteinExistence type="predicted"/>
<reference evidence="1" key="1">
    <citation type="submission" date="2015-06" db="UniProtKB">
        <authorList>
            <consortium name="EnsemblPlants"/>
        </authorList>
    </citation>
    <scope>IDENTIFICATION</scope>
</reference>
<protein>
    <submittedName>
        <fullName evidence="1">Uncharacterized protein</fullName>
    </submittedName>
</protein>
<name>M8ASY8_AEGTA</name>
<dbReference type="EnsemblPlants" id="EMT04780">
    <property type="protein sequence ID" value="EMT04780"/>
    <property type="gene ID" value="F775_24781"/>
</dbReference>
<accession>M8ASY8</accession>
<dbReference type="AlphaFoldDB" id="M8ASY8"/>
<evidence type="ECO:0000313" key="1">
    <source>
        <dbReference type="EnsemblPlants" id="EMT04780"/>
    </source>
</evidence>
<sequence>MGVFSFATAVWGCTKEREDGLTRTHLPSAYTPARALCRVYALSSAIPFPRVFAFNAEVKWLFPYLSVSYLMKCLGECPRICKSQCTRINTDTETLIFAEAEQAREVDNPWYRLCRHENGRRPHVREAKIGIEVVTLVLPHIKTDRGGCGGRALQISLRSQNRHADIHFQTSSPFC</sequence>
<organism evidence="1">
    <name type="scientific">Aegilops tauschii</name>
    <name type="common">Tausch's goatgrass</name>
    <name type="synonym">Aegilops squarrosa</name>
    <dbReference type="NCBI Taxonomy" id="37682"/>
    <lineage>
        <taxon>Eukaryota</taxon>
        <taxon>Viridiplantae</taxon>
        <taxon>Streptophyta</taxon>
        <taxon>Embryophyta</taxon>
        <taxon>Tracheophyta</taxon>
        <taxon>Spermatophyta</taxon>
        <taxon>Magnoliopsida</taxon>
        <taxon>Liliopsida</taxon>
        <taxon>Poales</taxon>
        <taxon>Poaceae</taxon>
        <taxon>BOP clade</taxon>
        <taxon>Pooideae</taxon>
        <taxon>Triticodae</taxon>
        <taxon>Triticeae</taxon>
        <taxon>Triticinae</taxon>
        <taxon>Aegilops</taxon>
    </lineage>
</organism>